<gene>
    <name evidence="2" type="ORF">I302_05489</name>
    <name evidence="3" type="ORF">I302_106366</name>
</gene>
<reference evidence="3" key="4">
    <citation type="submission" date="2024-02" db="EMBL/GenBank/DDBJ databases">
        <title>Comparative genomics of Cryptococcus and Kwoniella reveals pathogenesis evolution and contrasting modes of karyotype evolution via chromosome fusion or intercentromeric recombination.</title>
        <authorList>
            <person name="Coelho M.A."/>
            <person name="David-Palma M."/>
            <person name="Shea T."/>
            <person name="Bowers K."/>
            <person name="McGinley-Smith S."/>
            <person name="Mohammad A.W."/>
            <person name="Gnirke A."/>
            <person name="Yurkov A.M."/>
            <person name="Nowrousian M."/>
            <person name="Sun S."/>
            <person name="Cuomo C.A."/>
            <person name="Heitman J."/>
        </authorList>
    </citation>
    <scope>NUCLEOTIDE SEQUENCE</scope>
    <source>
        <strain evidence="3">CBS 10118</strain>
    </source>
</reference>
<dbReference type="KEGG" id="kbi:30209888"/>
<dbReference type="RefSeq" id="XP_019046735.1">
    <property type="nucleotide sequence ID" value="XM_019192105.1"/>
</dbReference>
<evidence type="ECO:0000313" key="4">
    <source>
        <dbReference type="Proteomes" id="UP000092730"/>
    </source>
</evidence>
<evidence type="ECO:0000313" key="2">
    <source>
        <dbReference type="EMBL" id="OCF25665.1"/>
    </source>
</evidence>
<dbReference type="AlphaFoldDB" id="A0A1B9G3R1"/>
<evidence type="ECO:0000313" key="3">
    <source>
        <dbReference type="EMBL" id="WVW84332.1"/>
    </source>
</evidence>
<dbReference type="GeneID" id="30209888"/>
<reference evidence="3" key="2">
    <citation type="submission" date="2013-07" db="EMBL/GenBank/DDBJ databases">
        <authorList>
            <consortium name="The Broad Institute Genome Sequencing Platform"/>
            <person name="Cuomo C."/>
            <person name="Litvintseva A."/>
            <person name="Chen Y."/>
            <person name="Heitman J."/>
            <person name="Sun S."/>
            <person name="Springer D."/>
            <person name="Dromer F."/>
            <person name="Young S.K."/>
            <person name="Zeng Q."/>
            <person name="Gargeya S."/>
            <person name="Fitzgerald M."/>
            <person name="Abouelleil A."/>
            <person name="Alvarado L."/>
            <person name="Berlin A.M."/>
            <person name="Chapman S.B."/>
            <person name="Dewar J."/>
            <person name="Goldberg J."/>
            <person name="Griggs A."/>
            <person name="Gujja S."/>
            <person name="Hansen M."/>
            <person name="Howarth C."/>
            <person name="Imamovic A."/>
            <person name="Larimer J."/>
            <person name="McCowan C."/>
            <person name="Murphy C."/>
            <person name="Pearson M."/>
            <person name="Priest M."/>
            <person name="Roberts A."/>
            <person name="Saif S."/>
            <person name="Shea T."/>
            <person name="Sykes S."/>
            <person name="Wortman J."/>
            <person name="Nusbaum C."/>
            <person name="Birren B."/>
        </authorList>
    </citation>
    <scope>NUCLEOTIDE SEQUENCE</scope>
    <source>
        <strain evidence="3">CBS 10118</strain>
    </source>
</reference>
<proteinExistence type="predicted"/>
<feature type="region of interest" description="Disordered" evidence="1">
    <location>
        <begin position="75"/>
        <end position="111"/>
    </location>
</feature>
<reference evidence="2" key="1">
    <citation type="submission" date="2013-07" db="EMBL/GenBank/DDBJ databases">
        <title>The Genome Sequence of Cryptococcus bestiolae CBS10118.</title>
        <authorList>
            <consortium name="The Broad Institute Genome Sequencing Platform"/>
            <person name="Cuomo C."/>
            <person name="Litvintseva A."/>
            <person name="Chen Y."/>
            <person name="Heitman J."/>
            <person name="Sun S."/>
            <person name="Springer D."/>
            <person name="Dromer F."/>
            <person name="Young S.K."/>
            <person name="Zeng Q."/>
            <person name="Gargeya S."/>
            <person name="Fitzgerald M."/>
            <person name="Abouelleil A."/>
            <person name="Alvarado L."/>
            <person name="Berlin A.M."/>
            <person name="Chapman S.B."/>
            <person name="Dewar J."/>
            <person name="Goldberg J."/>
            <person name="Griggs A."/>
            <person name="Gujja S."/>
            <person name="Hansen M."/>
            <person name="Howarth C."/>
            <person name="Imamovic A."/>
            <person name="Larimer J."/>
            <person name="McCowan C."/>
            <person name="Murphy C."/>
            <person name="Pearson M."/>
            <person name="Priest M."/>
            <person name="Roberts A."/>
            <person name="Saif S."/>
            <person name="Shea T."/>
            <person name="Sykes S."/>
            <person name="Wortman J."/>
            <person name="Nusbaum C."/>
            <person name="Birren B."/>
        </authorList>
    </citation>
    <scope>NUCLEOTIDE SEQUENCE [LARGE SCALE GENOMIC DNA]</scope>
    <source>
        <strain evidence="2">CBS 10118</strain>
    </source>
</reference>
<dbReference type="VEuPathDB" id="FungiDB:I302_05489"/>
<accession>A0A1B9G3R1</accession>
<feature type="compositionally biased region" description="Basic and acidic residues" evidence="1">
    <location>
        <begin position="75"/>
        <end position="97"/>
    </location>
</feature>
<feature type="region of interest" description="Disordered" evidence="1">
    <location>
        <begin position="129"/>
        <end position="160"/>
    </location>
</feature>
<dbReference type="EMBL" id="CP144544">
    <property type="protein sequence ID" value="WVW84332.1"/>
    <property type="molecule type" value="Genomic_DNA"/>
</dbReference>
<dbReference type="Proteomes" id="UP000092730">
    <property type="component" value="Chromosome 4"/>
</dbReference>
<reference evidence="2" key="3">
    <citation type="submission" date="2014-01" db="EMBL/GenBank/DDBJ databases">
        <title>Evolution of pathogenesis and genome organization in the Tremellales.</title>
        <authorList>
            <person name="Cuomo C."/>
            <person name="Litvintseva A."/>
            <person name="Heitman J."/>
            <person name="Chen Y."/>
            <person name="Sun S."/>
            <person name="Springer D."/>
            <person name="Dromer F."/>
            <person name="Young S."/>
            <person name="Zeng Q."/>
            <person name="Chapman S."/>
            <person name="Gujja S."/>
            <person name="Saif S."/>
            <person name="Birren B."/>
        </authorList>
    </citation>
    <scope>NUCLEOTIDE SEQUENCE</scope>
    <source>
        <strain evidence="2">CBS 10118</strain>
    </source>
</reference>
<dbReference type="EMBL" id="KI894021">
    <property type="protein sequence ID" value="OCF25665.1"/>
    <property type="molecule type" value="Genomic_DNA"/>
</dbReference>
<name>A0A1B9G3R1_9TREE</name>
<organism evidence="2">
    <name type="scientific">Kwoniella bestiolae CBS 10118</name>
    <dbReference type="NCBI Taxonomy" id="1296100"/>
    <lineage>
        <taxon>Eukaryota</taxon>
        <taxon>Fungi</taxon>
        <taxon>Dikarya</taxon>
        <taxon>Basidiomycota</taxon>
        <taxon>Agaricomycotina</taxon>
        <taxon>Tremellomycetes</taxon>
        <taxon>Tremellales</taxon>
        <taxon>Cryptococcaceae</taxon>
        <taxon>Kwoniella</taxon>
    </lineage>
</organism>
<protein>
    <submittedName>
        <fullName evidence="2">Uncharacterized protein</fullName>
    </submittedName>
</protein>
<evidence type="ECO:0000256" key="1">
    <source>
        <dbReference type="SAM" id="MobiDB-lite"/>
    </source>
</evidence>
<keyword evidence="4" id="KW-1185">Reference proteome</keyword>
<sequence length="160" mass="17697">MPSSDKPQTNGGTNDGDTAVQFQVVSLMASHEVKARHEEVFRALTSSLAPVTENQFPSRSDHTRSYSIKFDAEKENYGRYPNERLSDGISKMPDRANHLGQGTTSVFDKVPGRYYNSDMTEDAVRSIQPLGFDGDLNHHKSSMAEPGSTGCNPSRELDEE</sequence>